<gene>
    <name evidence="2" type="ORF">XI38_07650</name>
</gene>
<feature type="transmembrane region" description="Helical" evidence="1">
    <location>
        <begin position="537"/>
        <end position="554"/>
    </location>
</feature>
<dbReference type="EMBL" id="LAVO01000006">
    <property type="protein sequence ID" value="KOS11126.1"/>
    <property type="molecule type" value="Genomic_DNA"/>
</dbReference>
<dbReference type="GO" id="GO:0016740">
    <property type="term" value="F:transferase activity"/>
    <property type="evidence" value="ECO:0007669"/>
    <property type="project" value="UniProtKB-KW"/>
</dbReference>
<feature type="transmembrane region" description="Helical" evidence="1">
    <location>
        <begin position="359"/>
        <end position="384"/>
    </location>
</feature>
<evidence type="ECO:0000256" key="1">
    <source>
        <dbReference type="SAM" id="Phobius"/>
    </source>
</evidence>
<feature type="transmembrane region" description="Helical" evidence="1">
    <location>
        <begin position="724"/>
        <end position="746"/>
    </location>
</feature>
<dbReference type="PANTHER" id="PTHR43685:SF3">
    <property type="entry name" value="SLR2126 PROTEIN"/>
    <property type="match status" value="1"/>
</dbReference>
<keyword evidence="1" id="KW-0472">Membrane</keyword>
<dbReference type="AlphaFoldDB" id="A0A0M8MF01"/>
<organism evidence="2 3">
    <name type="scientific">Microbacterium aurantiacum</name>
    <dbReference type="NCBI Taxonomy" id="162393"/>
    <lineage>
        <taxon>Bacteria</taxon>
        <taxon>Bacillati</taxon>
        <taxon>Actinomycetota</taxon>
        <taxon>Actinomycetes</taxon>
        <taxon>Micrococcales</taxon>
        <taxon>Microbacteriaceae</taxon>
        <taxon>Microbacterium</taxon>
    </lineage>
</organism>
<keyword evidence="1" id="KW-0812">Transmembrane</keyword>
<dbReference type="Proteomes" id="UP000037737">
    <property type="component" value="Unassembled WGS sequence"/>
</dbReference>
<dbReference type="OrthoDB" id="3734530at2"/>
<evidence type="ECO:0000313" key="3">
    <source>
        <dbReference type="Proteomes" id="UP000037737"/>
    </source>
</evidence>
<comment type="caution">
    <text evidence="2">The sequence shown here is derived from an EMBL/GenBank/DDBJ whole genome shotgun (WGS) entry which is preliminary data.</text>
</comment>
<feature type="transmembrane region" description="Helical" evidence="1">
    <location>
        <begin position="438"/>
        <end position="459"/>
    </location>
</feature>
<dbReference type="Pfam" id="PF13641">
    <property type="entry name" value="Glyco_tranf_2_3"/>
    <property type="match status" value="1"/>
</dbReference>
<accession>A0A0M8MF01</accession>
<name>A0A0M8MF01_9MICO</name>
<feature type="transmembrane region" description="Helical" evidence="1">
    <location>
        <begin position="633"/>
        <end position="652"/>
    </location>
</feature>
<reference evidence="2" key="1">
    <citation type="submission" date="2015-04" db="EMBL/GenBank/DDBJ databases">
        <title>Complete genome sequence of Microbacterium chocolatum SIT 101, a bacterium enantioselectively hydrolyzing mesomeric diesters.</title>
        <authorList>
            <person name="Li X."/>
            <person name="Xu Y."/>
        </authorList>
    </citation>
    <scope>NUCLEOTIDE SEQUENCE [LARGE SCALE GENOMIC DNA]</scope>
    <source>
        <strain evidence="2">SIT 101</strain>
    </source>
</reference>
<dbReference type="InterPro" id="IPR029044">
    <property type="entry name" value="Nucleotide-diphossugar_trans"/>
</dbReference>
<keyword evidence="2" id="KW-0808">Transferase</keyword>
<keyword evidence="3" id="KW-1185">Reference proteome</keyword>
<feature type="transmembrane region" description="Helical" evidence="1">
    <location>
        <begin position="561"/>
        <end position="580"/>
    </location>
</feature>
<feature type="transmembrane region" description="Helical" evidence="1">
    <location>
        <begin position="907"/>
        <end position="931"/>
    </location>
</feature>
<feature type="transmembrane region" description="Helical" evidence="1">
    <location>
        <begin position="284"/>
        <end position="304"/>
    </location>
</feature>
<feature type="transmembrane region" description="Helical" evidence="1">
    <location>
        <begin position="466"/>
        <end position="486"/>
    </location>
</feature>
<dbReference type="PANTHER" id="PTHR43685">
    <property type="entry name" value="GLYCOSYLTRANSFERASE"/>
    <property type="match status" value="1"/>
</dbReference>
<feature type="transmembrane region" description="Helical" evidence="1">
    <location>
        <begin position="690"/>
        <end position="712"/>
    </location>
</feature>
<evidence type="ECO:0000313" key="2">
    <source>
        <dbReference type="EMBL" id="KOS11126.1"/>
    </source>
</evidence>
<dbReference type="KEGG" id="mcw:A8L33_07510"/>
<dbReference type="Gene3D" id="3.90.550.10">
    <property type="entry name" value="Spore Coat Polysaccharide Biosynthesis Protein SpsA, Chain A"/>
    <property type="match status" value="1"/>
</dbReference>
<protein>
    <submittedName>
        <fullName evidence="2">Glycosyl transferase</fullName>
    </submittedName>
</protein>
<dbReference type="PATRIC" id="fig|84292.3.peg.1559"/>
<dbReference type="SUPFAM" id="SSF53448">
    <property type="entry name" value="Nucleotide-diphospho-sugar transferases"/>
    <property type="match status" value="1"/>
</dbReference>
<sequence length="951" mass="99069">MPLRVHALLVVRPDGRTPAAYHLRRTLASLRAQTRPVDVLTIVVCGDDPGVRDVVSAAPAEGVITAPASTRYAEAVALATRRLDGDAVWLLAQDTAPEPDALERLAGILELSPTVAYVAPKVVRWDDRTEIVSLGVTMTRGGRAVGVSDGELDQGQHDAREDALGADVRGILVRSDRWRALGGLDRALLGADEGLDLGIRARLAGDRVSLVSSAVVATAGDGVAGEPEPLTAGRRRAAALSSRTAQLHRRLAYAPWFVVPLHWLSLLPLAAVRSLLHLVRKDPGLIVPEWAASILVTVRLAAVFRARRRIATNRITSWRQLDQLRMSRAEFRERLDHEPVDDLVAGAHRRGELRFFSGGAPWLVLGALVVSIAAFPALLAWPVLGGGGVLPLSADLGQLWAQTRFGLRAEGFDTIAPADPFAALVAIVGSFTPWAPSLSLVILWVAALPLAALGGWFAATRLTERSSLRIVAGVLWALAPTFLAALTTGRPAAVLLHLLLPWLFVAGSVAHRSWTGAGMASLLVVAVAAASPSLVPALVVLWFLAMLVVLTALGGRGASRLVWVIVPLVVFAAPLIWRAIADGDGWALLADPGAVWTGAQVAADSAGRTLLVFGIPAPDLLGWMPFLGDVPSWWVPLLAAPVLVLALLAPITRRWPQGVAMLVITTLGLGTAFAAVGIAVSFAQSIPVPIWPGAALSLAWLGLVGGATVTLEAGLPAPARWTRVLVGAAACLSILVLAVPALTAVARGTSNLTDGPASTLPAYVSAEGRGDPNVGTMILTPQNDGGLSARVVWGATETLDGQATSLRTRTTAAPADVLVAEIAADLVTSSADGAVEALASRGVGFVLLASAAPPESDIARGTRLSAANAIAQRGTLDGVGETARGTLWRITPEITPRPAEPTAIRDIATGIAISQLVVVGIALLLAVPTAASRREARRTPRTVGPTTGASA</sequence>
<keyword evidence="1" id="KW-1133">Transmembrane helix</keyword>
<proteinExistence type="predicted"/>
<dbReference type="InterPro" id="IPR050834">
    <property type="entry name" value="Glycosyltransf_2"/>
</dbReference>
<feature type="transmembrane region" description="Helical" evidence="1">
    <location>
        <begin position="251"/>
        <end position="272"/>
    </location>
</feature>
<feature type="transmembrane region" description="Helical" evidence="1">
    <location>
        <begin position="659"/>
        <end position="684"/>
    </location>
</feature>